<protein>
    <submittedName>
        <fullName evidence="2">Uncharacterized protein</fullName>
    </submittedName>
</protein>
<feature type="compositionally biased region" description="Basic residues" evidence="1">
    <location>
        <begin position="137"/>
        <end position="152"/>
    </location>
</feature>
<organism evidence="2 3">
    <name type="scientific">Streptomyces similanensis</name>
    <dbReference type="NCBI Taxonomy" id="1274988"/>
    <lineage>
        <taxon>Bacteria</taxon>
        <taxon>Bacillati</taxon>
        <taxon>Actinomycetota</taxon>
        <taxon>Actinomycetes</taxon>
        <taxon>Kitasatosporales</taxon>
        <taxon>Streptomycetaceae</taxon>
        <taxon>Streptomyces</taxon>
    </lineage>
</organism>
<evidence type="ECO:0000313" key="3">
    <source>
        <dbReference type="Proteomes" id="UP001500124"/>
    </source>
</evidence>
<reference evidence="3" key="1">
    <citation type="journal article" date="2019" name="Int. J. Syst. Evol. Microbiol.">
        <title>The Global Catalogue of Microorganisms (GCM) 10K type strain sequencing project: providing services to taxonomists for standard genome sequencing and annotation.</title>
        <authorList>
            <consortium name="The Broad Institute Genomics Platform"/>
            <consortium name="The Broad Institute Genome Sequencing Center for Infectious Disease"/>
            <person name="Wu L."/>
            <person name="Ma J."/>
        </authorList>
    </citation>
    <scope>NUCLEOTIDE SEQUENCE [LARGE SCALE GENOMIC DNA]</scope>
    <source>
        <strain evidence="3">JCM 18410</strain>
    </source>
</reference>
<dbReference type="RefSeq" id="WP_345669021.1">
    <property type="nucleotide sequence ID" value="NZ_BAABKC010000045.1"/>
</dbReference>
<proteinExistence type="predicted"/>
<sequence length="152" mass="16454">MSWSPAIYKFVDGGDIPVPMDPATVRAVLEPYDIGDPQRTERPDGTMEFWVRAPAGGEAAMLVDEYGILVERPTVGGVFDIVAELLSRLGAVVLRPSDSVAVCRAEEHPHLPPELREDALVIEMTGGALEYALTGPHPRRKEPSRPGKRGAA</sequence>
<evidence type="ECO:0000313" key="2">
    <source>
        <dbReference type="EMBL" id="GAA5058301.1"/>
    </source>
</evidence>
<gene>
    <name evidence="2" type="ORF">GCM10023336_33070</name>
</gene>
<keyword evidence="3" id="KW-1185">Reference proteome</keyword>
<name>A0ABP9KJ57_9ACTN</name>
<accession>A0ABP9KJ57</accession>
<dbReference type="Proteomes" id="UP001500124">
    <property type="component" value="Unassembled WGS sequence"/>
</dbReference>
<feature type="region of interest" description="Disordered" evidence="1">
    <location>
        <begin position="132"/>
        <end position="152"/>
    </location>
</feature>
<comment type="caution">
    <text evidence="2">The sequence shown here is derived from an EMBL/GenBank/DDBJ whole genome shotgun (WGS) entry which is preliminary data.</text>
</comment>
<evidence type="ECO:0000256" key="1">
    <source>
        <dbReference type="SAM" id="MobiDB-lite"/>
    </source>
</evidence>
<dbReference type="EMBL" id="BAABKC010000045">
    <property type="protein sequence ID" value="GAA5058301.1"/>
    <property type="molecule type" value="Genomic_DNA"/>
</dbReference>